<dbReference type="InterPro" id="IPR013783">
    <property type="entry name" value="Ig-like_fold"/>
</dbReference>
<evidence type="ECO:0000259" key="1">
    <source>
        <dbReference type="Pfam" id="PF13550"/>
    </source>
</evidence>
<dbReference type="InterPro" id="IPR032876">
    <property type="entry name" value="J_dom"/>
</dbReference>
<organism evidence="2">
    <name type="scientific">marine sediment metagenome</name>
    <dbReference type="NCBI Taxonomy" id="412755"/>
    <lineage>
        <taxon>unclassified sequences</taxon>
        <taxon>metagenomes</taxon>
        <taxon>ecological metagenomes</taxon>
    </lineage>
</organism>
<proteinExistence type="predicted"/>
<reference evidence="2" key="1">
    <citation type="journal article" date="2015" name="Nature">
        <title>Complex archaea that bridge the gap between prokaryotes and eukaryotes.</title>
        <authorList>
            <person name="Spang A."/>
            <person name="Saw J.H."/>
            <person name="Jorgensen S.L."/>
            <person name="Zaremba-Niedzwiedzka K."/>
            <person name="Martijn J."/>
            <person name="Lind A.E."/>
            <person name="van Eijk R."/>
            <person name="Schleper C."/>
            <person name="Guy L."/>
            <person name="Ettema T.J."/>
        </authorList>
    </citation>
    <scope>NUCLEOTIDE SEQUENCE</scope>
</reference>
<name>A0A0F9S8K6_9ZZZZ</name>
<dbReference type="SUPFAM" id="SSF49899">
    <property type="entry name" value="Concanavalin A-like lectins/glucanases"/>
    <property type="match status" value="1"/>
</dbReference>
<dbReference type="InterPro" id="IPR013320">
    <property type="entry name" value="ConA-like_dom_sf"/>
</dbReference>
<dbReference type="AlphaFoldDB" id="A0A0F9S8K6"/>
<dbReference type="CDD" id="cd00063">
    <property type="entry name" value="FN3"/>
    <property type="match status" value="1"/>
</dbReference>
<dbReference type="Pfam" id="PF13550">
    <property type="entry name" value="Phage-tail_3"/>
    <property type="match status" value="1"/>
</dbReference>
<dbReference type="SUPFAM" id="SSF49265">
    <property type="entry name" value="Fibronectin type III"/>
    <property type="match status" value="1"/>
</dbReference>
<dbReference type="InterPro" id="IPR036116">
    <property type="entry name" value="FN3_sf"/>
</dbReference>
<comment type="caution">
    <text evidence="2">The sequence shown here is derived from an EMBL/GenBank/DDBJ whole genome shotgun (WGS) entry which is preliminary data.</text>
</comment>
<evidence type="ECO:0000313" key="2">
    <source>
        <dbReference type="EMBL" id="KKN33306.1"/>
    </source>
</evidence>
<dbReference type="EMBL" id="LAZR01002189">
    <property type="protein sequence ID" value="KKN33306.1"/>
    <property type="molecule type" value="Genomic_DNA"/>
</dbReference>
<feature type="domain" description="Tip attachment protein J" evidence="1">
    <location>
        <begin position="600"/>
        <end position="749"/>
    </location>
</feature>
<dbReference type="Gene3D" id="2.60.40.10">
    <property type="entry name" value="Immunoglobulins"/>
    <property type="match status" value="2"/>
</dbReference>
<accession>A0A0F9S8K6</accession>
<protein>
    <recommendedName>
        <fullName evidence="1">Tip attachment protein J domain-containing protein</fullName>
    </recommendedName>
</protein>
<dbReference type="InterPro" id="IPR003961">
    <property type="entry name" value="FN3_dom"/>
</dbReference>
<sequence>MPAALTAITTLLIKGIAAIPGLGGAAVWLTANMGIANLGTTLVLSWLLRTDVDNPFAQSSTSPGKGSIQPWQYIYGTVRTAGINTFVHVSGENNQFLNLIHILAAHQVEEIGQLYYNHEPIEIDGSGDAIGRFANFVHIDKKLGTPKQEAITDLIDITTPFRAGGGLGFNLLSVQNRGLKLDGAYQYGVSTSVMTNPTDITIGLSFKPRINRTTTLISIDNGWKIRWNDDVSVSFIDASGTEIKSTQLLDINGNPVVFGAFQQNQCFVFVGISGGSITIELRVNQILTTRTTSLSYNKGDANGKVYVGSNVGISEFFGGYISNVAIWDIDRNADFPVSIIDVTTDVGWPKIFGAMANYAYPGHSPSEPDYTDVLVAWTLEEASGDSIDNSVASGRNDLIIKGAWTSDHTLNSRAYVRQRLIWDRTLFDRGVPPAAYDTKGKLVPDFLNEQTVTSIANAADEFTISGGHGFDDDDVVELYTRTGVLPSGSEAFVEYYVDSTGANTFKLYDAPAADTTRSLIALSDDGTAPVIVIQRVWSANAARCVMDYLHDPHIGMHIGFEEFDETSLLAAIDVCDDDVALDLGGTEKRYEANGILSSSKLPRENIQSLLSSMAGTLVWVGGKWFLYAGSFRTPTLTFDEDDFVSDINIQSLVPRSENFNAIKGVFVYPNSNWEPTDFPPVTSATFEAEDQGERVYGDINLPFTTSFSAAQRLAKIVLFRQREPLTVRTKMKLSAFQAQPGTVVKINNSRLGFVDKEFELISGNLILDTENGIVYNVVLRETNIGVYSWTTEEEDIGFLNNTALPDVFQIVPPTITLTSGTAALFKRLDGSIHSRIKVAISGNDPYVTEGGTYEIQYKIFAVSDWENFGSIPGNSTEAFILDVEDGEAYDVRVRAKNSAGVVSDWVYPIEDDTYSQASGHIVIGKTELPNDVVNFRASNNRGFVTLLWGENTDIDLGGYVIRYHEQGTPVWGSGFLLTDTVRTNNFITSDIPAGDWTILIKARDTTGNLSVNAVSYDVSVMQTNVVISSVEEADGWDGTLVNFVRHVSGVLIPQGTALVSSYSGFIGQASGVDFTKFCPDAFATSTYTADVVTLNTAGNVLLNSVISSHVGPDETGEPIVQIQVNIDPDGTGFTGWFDFVPGSYIVKSVQFRVVFTNTEENRVVVTGMSTIVDEEPVSQTQQGVVVTSGTPGVTIIFAVELNTIPIVTPVVKGSTALIPAVDNVTTSQADIQLWNKNGVKEAGVVDVNINTSSEAS</sequence>
<gene>
    <name evidence="2" type="ORF">LCGC14_0804970</name>
</gene>